<evidence type="ECO:0000313" key="3">
    <source>
        <dbReference type="Proteomes" id="UP000034798"/>
    </source>
</evidence>
<dbReference type="Proteomes" id="UP000034798">
    <property type="component" value="Unassembled WGS sequence"/>
</dbReference>
<reference evidence="2 3" key="1">
    <citation type="journal article" date="2015" name="Nature">
        <title>rRNA introns, odd ribosomes, and small enigmatic genomes across a large radiation of phyla.</title>
        <authorList>
            <person name="Brown C.T."/>
            <person name="Hug L.A."/>
            <person name="Thomas B.C."/>
            <person name="Sharon I."/>
            <person name="Castelle C.J."/>
            <person name="Singh A."/>
            <person name="Wilkins M.J."/>
            <person name="Williams K.H."/>
            <person name="Banfield J.F."/>
        </authorList>
    </citation>
    <scope>NUCLEOTIDE SEQUENCE [LARGE SCALE GENOMIC DNA]</scope>
</reference>
<evidence type="ECO:0000256" key="1">
    <source>
        <dbReference type="SAM" id="MobiDB-lite"/>
    </source>
</evidence>
<comment type="caution">
    <text evidence="2">The sequence shown here is derived from an EMBL/GenBank/DDBJ whole genome shotgun (WGS) entry which is preliminary data.</text>
</comment>
<feature type="region of interest" description="Disordered" evidence="1">
    <location>
        <begin position="1"/>
        <end position="32"/>
    </location>
</feature>
<gene>
    <name evidence="2" type="ORF">UR91_C0020G0009</name>
</gene>
<sequence>MQTPPLTPPQQGGEKSSPPLEGGVPKRRGGVDKWYCGVL</sequence>
<protein>
    <submittedName>
        <fullName evidence="2">Uncharacterized protein</fullName>
    </submittedName>
</protein>
<dbReference type="EMBL" id="LBQZ01000020">
    <property type="protein sequence ID" value="KKP88353.1"/>
    <property type="molecule type" value="Genomic_DNA"/>
</dbReference>
<name>A0A0G0D4W3_9BACT</name>
<evidence type="ECO:0000313" key="2">
    <source>
        <dbReference type="EMBL" id="KKP88353.1"/>
    </source>
</evidence>
<accession>A0A0G0D4W3</accession>
<proteinExistence type="predicted"/>
<organism evidence="2 3">
    <name type="scientific">Candidatus Nomurabacteria bacterium GW2011_GWC2_35_8</name>
    <dbReference type="NCBI Taxonomy" id="1618752"/>
    <lineage>
        <taxon>Bacteria</taxon>
        <taxon>Candidatus Nomuraibacteriota</taxon>
    </lineage>
</organism>
<dbReference type="AlphaFoldDB" id="A0A0G0D4W3"/>